<dbReference type="STRING" id="1188319.OYT1_00289"/>
<proteinExistence type="predicted"/>
<evidence type="ECO:0000259" key="1">
    <source>
        <dbReference type="PROSITE" id="PS50801"/>
    </source>
</evidence>
<dbReference type="InterPro" id="IPR058548">
    <property type="entry name" value="MlaB-like_STAS"/>
</dbReference>
<dbReference type="EMBL" id="AP018738">
    <property type="protein sequence ID" value="BBE50036.1"/>
    <property type="molecule type" value="Genomic_DNA"/>
</dbReference>
<evidence type="ECO:0000313" key="3">
    <source>
        <dbReference type="Proteomes" id="UP000033070"/>
    </source>
</evidence>
<dbReference type="InterPro" id="IPR036513">
    <property type="entry name" value="STAS_dom_sf"/>
</dbReference>
<keyword evidence="3" id="KW-1185">Reference proteome</keyword>
<dbReference type="PANTHER" id="PTHR35849:SF1">
    <property type="entry name" value="INTERMEMBRANE PHOSPHOLIPID TRANSPORT SYSTEM BINDING PROTEIN MLAB"/>
    <property type="match status" value="1"/>
</dbReference>
<feature type="domain" description="STAS" evidence="1">
    <location>
        <begin position="1"/>
        <end position="92"/>
    </location>
</feature>
<protein>
    <recommendedName>
        <fullName evidence="1">STAS domain-containing protein</fullName>
    </recommendedName>
</protein>
<dbReference type="Pfam" id="PF13466">
    <property type="entry name" value="STAS_2"/>
    <property type="match status" value="1"/>
</dbReference>
<dbReference type="Gene3D" id="3.30.750.24">
    <property type="entry name" value="STAS domain"/>
    <property type="match status" value="1"/>
</dbReference>
<dbReference type="RefSeq" id="WP_062625525.1">
    <property type="nucleotide sequence ID" value="NZ_AP018738.1"/>
</dbReference>
<name>A0A2Z6G970_9PROT</name>
<accession>A0A2Z6G970</accession>
<dbReference type="SUPFAM" id="SSF52091">
    <property type="entry name" value="SpoIIaa-like"/>
    <property type="match status" value="1"/>
</dbReference>
<dbReference type="InterPro" id="IPR002645">
    <property type="entry name" value="STAS_dom"/>
</dbReference>
<evidence type="ECO:0000313" key="2">
    <source>
        <dbReference type="EMBL" id="BBE50036.1"/>
    </source>
</evidence>
<reference evidence="2 3" key="1">
    <citation type="submission" date="2018-06" db="EMBL/GenBank/DDBJ databases">
        <title>OYT1 Genome Sequencing.</title>
        <authorList>
            <person name="Kato S."/>
            <person name="Itoh T."/>
            <person name="Ohkuma M."/>
        </authorList>
    </citation>
    <scope>NUCLEOTIDE SEQUENCE [LARGE SCALE GENOMIC DNA]</scope>
    <source>
        <strain evidence="2 3">OYT1</strain>
    </source>
</reference>
<dbReference type="Proteomes" id="UP000033070">
    <property type="component" value="Chromosome"/>
</dbReference>
<dbReference type="AlphaFoldDB" id="A0A2Z6G970"/>
<dbReference type="InterPro" id="IPR052746">
    <property type="entry name" value="MlaB_ABC_Transporter"/>
</dbReference>
<organism evidence="2 3">
    <name type="scientific">Ferriphaselus amnicola</name>
    <dbReference type="NCBI Taxonomy" id="1188319"/>
    <lineage>
        <taxon>Bacteria</taxon>
        <taxon>Pseudomonadati</taxon>
        <taxon>Pseudomonadota</taxon>
        <taxon>Betaproteobacteria</taxon>
        <taxon>Nitrosomonadales</taxon>
        <taxon>Gallionellaceae</taxon>
        <taxon>Ferriphaselus</taxon>
    </lineage>
</organism>
<dbReference type="PROSITE" id="PS50801">
    <property type="entry name" value="STAS"/>
    <property type="match status" value="1"/>
</dbReference>
<dbReference type="CDD" id="cd07043">
    <property type="entry name" value="STAS_anti-anti-sigma_factors"/>
    <property type="match status" value="1"/>
</dbReference>
<gene>
    <name evidence="2" type="ORF">OYT1_ch0463</name>
</gene>
<dbReference type="OrthoDB" id="8563468at2"/>
<dbReference type="PANTHER" id="PTHR35849">
    <property type="entry name" value="BLR2341 PROTEIN"/>
    <property type="match status" value="1"/>
</dbReference>
<sequence>MIEREGNLLYVSGALTMETVAALRDLDVSVDETSALVIDLAKVETVDSAAVGLLLAWLRQAQERGMTLSYTNLPSNLVSLAQMYGVAELLPV</sequence>
<dbReference type="KEGG" id="fam:OYT1_ch0463"/>